<dbReference type="SUPFAM" id="SSF55729">
    <property type="entry name" value="Acyl-CoA N-acyltransferases (Nat)"/>
    <property type="match status" value="1"/>
</dbReference>
<dbReference type="EMBL" id="RJKE01000001">
    <property type="protein sequence ID" value="ROO85599.1"/>
    <property type="molecule type" value="Genomic_DNA"/>
</dbReference>
<evidence type="ECO:0000313" key="3">
    <source>
        <dbReference type="Proteomes" id="UP000272400"/>
    </source>
</evidence>
<proteinExistence type="predicted"/>
<reference evidence="2 3" key="1">
    <citation type="submission" date="2018-11" db="EMBL/GenBank/DDBJ databases">
        <title>Sequencing the genomes of 1000 actinobacteria strains.</title>
        <authorList>
            <person name="Klenk H.-P."/>
        </authorList>
    </citation>
    <scope>NUCLEOTIDE SEQUENCE [LARGE SCALE GENOMIC DNA]</scope>
    <source>
        <strain evidence="2 3">DSM 44254</strain>
    </source>
</reference>
<dbReference type="Gene3D" id="3.40.630.30">
    <property type="match status" value="1"/>
</dbReference>
<name>A0A3N1CWC7_9ACTN</name>
<dbReference type="PANTHER" id="PTHR43792:SF13">
    <property type="entry name" value="ACETYLTRANSFERASE"/>
    <property type="match status" value="1"/>
</dbReference>
<protein>
    <submittedName>
        <fullName evidence="2">Acetyltransferase (GNAT) family protein</fullName>
    </submittedName>
</protein>
<accession>A0A3N1CWC7</accession>
<dbReference type="RefSeq" id="WP_246052792.1">
    <property type="nucleotide sequence ID" value="NZ_RJKE01000001.1"/>
</dbReference>
<dbReference type="CDD" id="cd04301">
    <property type="entry name" value="NAT_SF"/>
    <property type="match status" value="1"/>
</dbReference>
<keyword evidence="3" id="KW-1185">Reference proteome</keyword>
<dbReference type="PROSITE" id="PS51186">
    <property type="entry name" value="GNAT"/>
    <property type="match status" value="1"/>
</dbReference>
<dbReference type="GO" id="GO:0016747">
    <property type="term" value="F:acyltransferase activity, transferring groups other than amino-acyl groups"/>
    <property type="evidence" value="ECO:0007669"/>
    <property type="project" value="InterPro"/>
</dbReference>
<feature type="domain" description="N-acetyltransferase" evidence="1">
    <location>
        <begin position="25"/>
        <end position="163"/>
    </location>
</feature>
<organism evidence="2 3">
    <name type="scientific">Actinocorallia herbida</name>
    <dbReference type="NCBI Taxonomy" id="58109"/>
    <lineage>
        <taxon>Bacteria</taxon>
        <taxon>Bacillati</taxon>
        <taxon>Actinomycetota</taxon>
        <taxon>Actinomycetes</taxon>
        <taxon>Streptosporangiales</taxon>
        <taxon>Thermomonosporaceae</taxon>
        <taxon>Actinocorallia</taxon>
    </lineage>
</organism>
<dbReference type="InterPro" id="IPR051531">
    <property type="entry name" value="N-acetyltransferase"/>
</dbReference>
<evidence type="ECO:0000313" key="2">
    <source>
        <dbReference type="EMBL" id="ROO85599.1"/>
    </source>
</evidence>
<dbReference type="AlphaFoldDB" id="A0A3N1CWC7"/>
<dbReference type="Proteomes" id="UP000272400">
    <property type="component" value="Unassembled WGS sequence"/>
</dbReference>
<comment type="caution">
    <text evidence="2">The sequence shown here is derived from an EMBL/GenBank/DDBJ whole genome shotgun (WGS) entry which is preliminary data.</text>
</comment>
<dbReference type="PANTHER" id="PTHR43792">
    <property type="entry name" value="GNAT FAMILY, PUTATIVE (AFU_ORTHOLOGUE AFUA_3G00765)-RELATED-RELATED"/>
    <property type="match status" value="1"/>
</dbReference>
<dbReference type="Pfam" id="PF13302">
    <property type="entry name" value="Acetyltransf_3"/>
    <property type="match status" value="1"/>
</dbReference>
<evidence type="ECO:0000259" key="1">
    <source>
        <dbReference type="PROSITE" id="PS51186"/>
    </source>
</evidence>
<dbReference type="InterPro" id="IPR000182">
    <property type="entry name" value="GNAT_dom"/>
</dbReference>
<dbReference type="InterPro" id="IPR016181">
    <property type="entry name" value="Acyl_CoA_acyltransferase"/>
</dbReference>
<sequence length="169" mass="17536">MGLPVRAIEALSAGELAVAGEVAGLALGGYFVTGEARALWALRLRQIAADPRAAHWIARAATTGDTATVVGFAGFHGPPDPAGTAEISYSVDPLHRRQGFARAMLGELLRWAAAEPGVTTVRAAISPDNAGSLATIAGAGFHQVGRQWDEEDGLELLFERPARPSTGSP</sequence>
<gene>
    <name evidence="2" type="ORF">EDD29_3145</name>
</gene>
<keyword evidence="2" id="KW-0808">Transferase</keyword>